<dbReference type="Proteomes" id="UP000008276">
    <property type="component" value="Chromosome"/>
</dbReference>
<feature type="transmembrane region" description="Helical" evidence="1">
    <location>
        <begin position="68"/>
        <end position="87"/>
    </location>
</feature>
<evidence type="ECO:0000313" key="3">
    <source>
        <dbReference type="Proteomes" id="UP000008276"/>
    </source>
</evidence>
<name>G2MW79_9THEO</name>
<keyword evidence="1" id="KW-1133">Transmembrane helix</keyword>
<dbReference type="eggNOG" id="ENOG503125V">
    <property type="taxonomic scope" value="Bacteria"/>
</dbReference>
<feature type="transmembrane region" description="Helical" evidence="1">
    <location>
        <begin position="156"/>
        <end position="180"/>
    </location>
</feature>
<evidence type="ECO:0000313" key="2">
    <source>
        <dbReference type="EMBL" id="AEM78249.1"/>
    </source>
</evidence>
<feature type="transmembrane region" description="Helical" evidence="1">
    <location>
        <begin position="120"/>
        <end position="144"/>
    </location>
</feature>
<reference evidence="2 3" key="1">
    <citation type="submission" date="2011-08" db="EMBL/GenBank/DDBJ databases">
        <title>Complete sequence of Thermoanaerobacter wiegelii Rt8.B1.</title>
        <authorList>
            <consortium name="US DOE Joint Genome Institute"/>
            <person name="Lucas S."/>
            <person name="Han J."/>
            <person name="Lapidus A."/>
            <person name="Cheng J.-F."/>
            <person name="Goodwin L."/>
            <person name="Pitluck S."/>
            <person name="Peters L."/>
            <person name="Mikhailova N."/>
            <person name="Zeytun A."/>
            <person name="Daligault H."/>
            <person name="Detter J.C."/>
            <person name="Han C."/>
            <person name="Tapia R."/>
            <person name="Land M."/>
            <person name="Hauser L."/>
            <person name="Kyrpides N."/>
            <person name="Ivanova N."/>
            <person name="Pagani I."/>
            <person name="Hemme C."/>
            <person name="Woyke T."/>
        </authorList>
    </citation>
    <scope>NUCLEOTIDE SEQUENCE [LARGE SCALE GENOMIC DNA]</scope>
    <source>
        <strain evidence="2 3">Rt8.B1</strain>
    </source>
</reference>
<dbReference type="AlphaFoldDB" id="G2MW79"/>
<dbReference type="RefSeq" id="WP_014062541.1">
    <property type="nucleotide sequence ID" value="NC_015958.1"/>
</dbReference>
<dbReference type="HOGENOM" id="CLU_077428_0_0_9"/>
<evidence type="ECO:0000256" key="1">
    <source>
        <dbReference type="SAM" id="Phobius"/>
    </source>
</evidence>
<sequence>MLNNREIAILLWSAGFLIFMLKDKKVRNSFLDVLRTFASKTFIVLFFSMFIWISFIIYILYKVGFWEFSLIKDTIIWIIFIPVPMLFDSTDKAMKEEYFKKKIKENFSFNMVLEFIINRYTFSLICELIIVPIIALLGMVLVIASREEKYSSVEKVTSFILGVSGIFILLNATCLVIKDLKSFVCIETLKSFLLPVILTVLYLPFVYLFVLYLVYEQVYSRLKMKKYIDKELRTYIMKKLFCKFNFKLYDLRKFVTKNITNLTCLDNKKELKTFLKTFRYRKRKKFDCLISSKRKSFFQIVGQALSPLLYFI</sequence>
<feature type="transmembrane region" description="Helical" evidence="1">
    <location>
        <begin position="7"/>
        <end position="22"/>
    </location>
</feature>
<feature type="transmembrane region" description="Helical" evidence="1">
    <location>
        <begin position="42"/>
        <end position="61"/>
    </location>
</feature>
<keyword evidence="1" id="KW-0472">Membrane</keyword>
<dbReference type="EMBL" id="CP002991">
    <property type="protein sequence ID" value="AEM78249.1"/>
    <property type="molecule type" value="Genomic_DNA"/>
</dbReference>
<proteinExistence type="predicted"/>
<keyword evidence="1" id="KW-0812">Transmembrane</keyword>
<keyword evidence="3" id="KW-1185">Reference proteome</keyword>
<accession>G2MW79</accession>
<protein>
    <submittedName>
        <fullName evidence="2">Uncharacterized protein</fullName>
    </submittedName>
</protein>
<dbReference type="KEGG" id="twi:Thewi_0815"/>
<gene>
    <name evidence="2" type="ORF">Thewi_0815</name>
</gene>
<feature type="transmembrane region" description="Helical" evidence="1">
    <location>
        <begin position="192"/>
        <end position="215"/>
    </location>
</feature>
<organism evidence="2 3">
    <name type="scientific">Thermoanaerobacter wiegelii Rt8.B1</name>
    <dbReference type="NCBI Taxonomy" id="697303"/>
    <lineage>
        <taxon>Bacteria</taxon>
        <taxon>Bacillati</taxon>
        <taxon>Bacillota</taxon>
        <taxon>Clostridia</taxon>
        <taxon>Thermoanaerobacterales</taxon>
        <taxon>Thermoanaerobacteraceae</taxon>
        <taxon>Thermoanaerobacter</taxon>
    </lineage>
</organism>